<keyword evidence="2" id="KW-1185">Reference proteome</keyword>
<protein>
    <submittedName>
        <fullName evidence="1">Uncharacterized protein</fullName>
    </submittedName>
</protein>
<accession>A0A5N6MJA1</accession>
<evidence type="ECO:0000313" key="2">
    <source>
        <dbReference type="Proteomes" id="UP000326396"/>
    </source>
</evidence>
<organism evidence="1 2">
    <name type="scientific">Mikania micrantha</name>
    <name type="common">bitter vine</name>
    <dbReference type="NCBI Taxonomy" id="192012"/>
    <lineage>
        <taxon>Eukaryota</taxon>
        <taxon>Viridiplantae</taxon>
        <taxon>Streptophyta</taxon>
        <taxon>Embryophyta</taxon>
        <taxon>Tracheophyta</taxon>
        <taxon>Spermatophyta</taxon>
        <taxon>Magnoliopsida</taxon>
        <taxon>eudicotyledons</taxon>
        <taxon>Gunneridae</taxon>
        <taxon>Pentapetalae</taxon>
        <taxon>asterids</taxon>
        <taxon>campanulids</taxon>
        <taxon>Asterales</taxon>
        <taxon>Asteraceae</taxon>
        <taxon>Asteroideae</taxon>
        <taxon>Heliantheae alliance</taxon>
        <taxon>Eupatorieae</taxon>
        <taxon>Mikania</taxon>
    </lineage>
</organism>
<name>A0A5N6MJA1_9ASTR</name>
<sequence length="120" mass="13770">MKHIQEDGGGVQAPLRVKGFKSSSLELQGALQWLPIAFRDLSSDNLRVPSWRSKRFSAYRDGFREFKLPAHSSRTVMGLSRVLSIPRRVPEDPNRPNFNGLTRFSPFSRLRTIVRHHLNS</sequence>
<gene>
    <name evidence="1" type="ORF">E3N88_29588</name>
</gene>
<reference evidence="1 2" key="1">
    <citation type="submission" date="2019-05" db="EMBL/GenBank/DDBJ databases">
        <title>Mikania micrantha, genome provides insights into the molecular mechanism of rapid growth.</title>
        <authorList>
            <person name="Liu B."/>
        </authorList>
    </citation>
    <scope>NUCLEOTIDE SEQUENCE [LARGE SCALE GENOMIC DNA]</scope>
    <source>
        <strain evidence="1">NLD-2019</strain>
        <tissue evidence="1">Leaf</tissue>
    </source>
</reference>
<dbReference type="Proteomes" id="UP000326396">
    <property type="component" value="Linkage Group LG5"/>
</dbReference>
<comment type="caution">
    <text evidence="1">The sequence shown here is derived from an EMBL/GenBank/DDBJ whole genome shotgun (WGS) entry which is preliminary data.</text>
</comment>
<dbReference type="AlphaFoldDB" id="A0A5N6MJA1"/>
<proteinExistence type="predicted"/>
<evidence type="ECO:0000313" key="1">
    <source>
        <dbReference type="EMBL" id="KAD3640365.1"/>
    </source>
</evidence>
<dbReference type="EMBL" id="SZYD01000015">
    <property type="protein sequence ID" value="KAD3640365.1"/>
    <property type="molecule type" value="Genomic_DNA"/>
</dbReference>